<dbReference type="EMBL" id="LS483476">
    <property type="protein sequence ID" value="SQI53371.1"/>
    <property type="molecule type" value="Genomic_DNA"/>
</dbReference>
<dbReference type="PANTHER" id="PTHR35330:SF1">
    <property type="entry name" value="SIROHEME BIOSYNTHESIS PROTEIN MET8"/>
    <property type="match status" value="1"/>
</dbReference>
<dbReference type="InterPro" id="IPR006367">
    <property type="entry name" value="Sirohaem_synthase_N"/>
</dbReference>
<dbReference type="NCBIfam" id="TIGR01470">
    <property type="entry name" value="cysG_Nterm"/>
    <property type="match status" value="1"/>
</dbReference>
<evidence type="ECO:0000256" key="4">
    <source>
        <dbReference type="ARBA" id="ARBA00023027"/>
    </source>
</evidence>
<evidence type="ECO:0000256" key="6">
    <source>
        <dbReference type="ARBA" id="ARBA00047561"/>
    </source>
</evidence>
<dbReference type="Pfam" id="PF14824">
    <property type="entry name" value="Sirohm_synth_M"/>
    <property type="match status" value="1"/>
</dbReference>
<dbReference type="AlphaFoldDB" id="A0A2X4VR46"/>
<reference evidence="8 9" key="1">
    <citation type="submission" date="2018-06" db="EMBL/GenBank/DDBJ databases">
        <authorList>
            <consortium name="Pathogen Informatics"/>
            <person name="Doyle S."/>
        </authorList>
    </citation>
    <scope>NUCLEOTIDE SEQUENCE [LARGE SCALE GENOMIC DNA]</scope>
    <source>
        <strain evidence="8 9">NCTC4824</strain>
    </source>
</reference>
<dbReference type="STRING" id="1348624.GCA_001591545_03409"/>
<dbReference type="Proteomes" id="UP000249134">
    <property type="component" value="Chromosome 1"/>
</dbReference>
<dbReference type="RefSeq" id="WP_082788789.1">
    <property type="nucleotide sequence ID" value="NZ_CBCSGM010000007.1"/>
</dbReference>
<dbReference type="UniPathway" id="UPA00262">
    <property type="reaction ID" value="UER00222"/>
</dbReference>
<keyword evidence="9" id="KW-1185">Reference proteome</keyword>
<keyword evidence="5" id="KW-0627">Porphyrin biosynthesis</keyword>
<dbReference type="KEGG" id="blen:NCTC4824_00849"/>
<dbReference type="SUPFAM" id="SSF51735">
    <property type="entry name" value="NAD(P)-binding Rossmann-fold domains"/>
    <property type="match status" value="1"/>
</dbReference>
<dbReference type="InterPro" id="IPR028281">
    <property type="entry name" value="Sirohaem_synthase_central"/>
</dbReference>
<comment type="catalytic activity">
    <reaction evidence="6">
        <text>precorrin-2 + NAD(+) = sirohydrochlorin + NADH + 2 H(+)</text>
        <dbReference type="Rhea" id="RHEA:15613"/>
        <dbReference type="ChEBI" id="CHEBI:15378"/>
        <dbReference type="ChEBI" id="CHEBI:57540"/>
        <dbReference type="ChEBI" id="CHEBI:57945"/>
        <dbReference type="ChEBI" id="CHEBI:58351"/>
        <dbReference type="ChEBI" id="CHEBI:58827"/>
        <dbReference type="EC" id="1.3.1.76"/>
    </reaction>
</comment>
<gene>
    <name evidence="8" type="primary">sirC</name>
    <name evidence="8" type="ORF">NCTC4824_00849</name>
</gene>
<dbReference type="Gene3D" id="1.10.8.610">
    <property type="entry name" value="SirC, precorrin-2 dehydrogenase, C-terminal helical domain-like"/>
    <property type="match status" value="1"/>
</dbReference>
<name>A0A2X4VR46_LEDLE</name>
<dbReference type="GO" id="GO:0004325">
    <property type="term" value="F:ferrochelatase activity"/>
    <property type="evidence" value="ECO:0007669"/>
    <property type="project" value="InterPro"/>
</dbReference>
<evidence type="ECO:0000313" key="8">
    <source>
        <dbReference type="EMBL" id="SQI53371.1"/>
    </source>
</evidence>
<accession>A0A2X4VR46</accession>
<dbReference type="EC" id="1.3.1.76" evidence="2"/>
<evidence type="ECO:0000259" key="7">
    <source>
        <dbReference type="Pfam" id="PF14824"/>
    </source>
</evidence>
<evidence type="ECO:0000256" key="3">
    <source>
        <dbReference type="ARBA" id="ARBA00023002"/>
    </source>
</evidence>
<evidence type="ECO:0000256" key="5">
    <source>
        <dbReference type="ARBA" id="ARBA00023244"/>
    </source>
</evidence>
<dbReference type="PANTHER" id="PTHR35330">
    <property type="entry name" value="SIROHEME BIOSYNTHESIS PROTEIN MET8"/>
    <property type="match status" value="1"/>
</dbReference>
<sequence length="162" mass="18575">MDNLYPVMMKMKGKRVVIVGGGQIALRKAKGLEESGADITIISPNIHKELLQLPNIKWEKKEFEAEDIKEAQLIFAATNIKTVNEYVCQCATESQWINDTSNSENSNFITPAVVRREKFVLSVSTSGASPILAKKIKKELEERYDDHMVEMLEDYERRREKR</sequence>
<dbReference type="Gene3D" id="3.40.50.720">
    <property type="entry name" value="NAD(P)-binding Rossmann-like Domain"/>
    <property type="match status" value="1"/>
</dbReference>
<dbReference type="GO" id="GO:0043115">
    <property type="term" value="F:precorrin-2 dehydrogenase activity"/>
    <property type="evidence" value="ECO:0007669"/>
    <property type="project" value="UniProtKB-EC"/>
</dbReference>
<keyword evidence="3 8" id="KW-0560">Oxidoreductase</keyword>
<organism evidence="8 9">
    <name type="scientific">Lederbergia lenta</name>
    <name type="common">Bacillus lentus</name>
    <dbReference type="NCBI Taxonomy" id="1467"/>
    <lineage>
        <taxon>Bacteria</taxon>
        <taxon>Bacillati</taxon>
        <taxon>Bacillota</taxon>
        <taxon>Bacilli</taxon>
        <taxon>Bacillales</taxon>
        <taxon>Bacillaceae</taxon>
        <taxon>Lederbergia</taxon>
    </lineage>
</organism>
<evidence type="ECO:0000256" key="1">
    <source>
        <dbReference type="ARBA" id="ARBA00005010"/>
    </source>
</evidence>
<proteinExistence type="predicted"/>
<dbReference type="InterPro" id="IPR036291">
    <property type="entry name" value="NAD(P)-bd_dom_sf"/>
</dbReference>
<dbReference type="Pfam" id="PF13241">
    <property type="entry name" value="NAD_binding_7"/>
    <property type="match status" value="1"/>
</dbReference>
<evidence type="ECO:0000313" key="9">
    <source>
        <dbReference type="Proteomes" id="UP000249134"/>
    </source>
</evidence>
<feature type="domain" description="Siroheme synthase central" evidence="7">
    <location>
        <begin position="122"/>
        <end position="142"/>
    </location>
</feature>
<dbReference type="GO" id="GO:0019354">
    <property type="term" value="P:siroheme biosynthetic process"/>
    <property type="evidence" value="ECO:0007669"/>
    <property type="project" value="UniProtKB-UniPathway"/>
</dbReference>
<dbReference type="InterPro" id="IPR042518">
    <property type="entry name" value="SirC_C"/>
</dbReference>
<evidence type="ECO:0000256" key="2">
    <source>
        <dbReference type="ARBA" id="ARBA00012400"/>
    </source>
</evidence>
<protein>
    <recommendedName>
        <fullName evidence="2">precorrin-2 dehydrogenase</fullName>
        <ecNumber evidence="2">1.3.1.76</ecNumber>
    </recommendedName>
</protein>
<dbReference type="InterPro" id="IPR028161">
    <property type="entry name" value="Met8-like"/>
</dbReference>
<dbReference type="SUPFAM" id="SSF75615">
    <property type="entry name" value="Siroheme synthase middle domains-like"/>
    <property type="match status" value="1"/>
</dbReference>
<comment type="pathway">
    <text evidence="1">Porphyrin-containing compound metabolism; siroheme biosynthesis; sirohydrochlorin from precorrin-2: step 1/1.</text>
</comment>
<keyword evidence="4" id="KW-0520">NAD</keyword>